<dbReference type="Pfam" id="PF00970">
    <property type="entry name" value="FAD_binding_6"/>
    <property type="match status" value="1"/>
</dbReference>
<protein>
    <submittedName>
        <fullName evidence="2">Ferredoxin reductase</fullName>
    </submittedName>
</protein>
<keyword evidence="3" id="KW-1185">Reference proteome</keyword>
<dbReference type="Gene3D" id="2.40.30.10">
    <property type="entry name" value="Translation factors"/>
    <property type="match status" value="1"/>
</dbReference>
<dbReference type="SUPFAM" id="SSF54292">
    <property type="entry name" value="2Fe-2S ferredoxin-like"/>
    <property type="match status" value="1"/>
</dbReference>
<dbReference type="PRINTS" id="PR00410">
    <property type="entry name" value="PHEHYDRXLASE"/>
</dbReference>
<dbReference type="GO" id="GO:0051536">
    <property type="term" value="F:iron-sulfur cluster binding"/>
    <property type="evidence" value="ECO:0007669"/>
    <property type="project" value="InterPro"/>
</dbReference>
<evidence type="ECO:0000256" key="1">
    <source>
        <dbReference type="ARBA" id="ARBA00034078"/>
    </source>
</evidence>
<gene>
    <name evidence="2" type="ORF">Lgee_0824</name>
</gene>
<dbReference type="InterPro" id="IPR008333">
    <property type="entry name" value="Cbr1-like_FAD-bd_dom"/>
</dbReference>
<evidence type="ECO:0000313" key="2">
    <source>
        <dbReference type="EMBL" id="KTD01555.1"/>
    </source>
</evidence>
<dbReference type="GO" id="GO:0016491">
    <property type="term" value="F:oxidoreductase activity"/>
    <property type="evidence" value="ECO:0007669"/>
    <property type="project" value="InterPro"/>
</dbReference>
<dbReference type="SUPFAM" id="SSF63380">
    <property type="entry name" value="Riboflavin synthase domain-like"/>
    <property type="match status" value="1"/>
</dbReference>
<dbReference type="InterPro" id="IPR001709">
    <property type="entry name" value="Flavoprot_Pyr_Nucl_cyt_Rdtase"/>
</dbReference>
<organism evidence="2 3">
    <name type="scientific">Legionella geestiana</name>
    <dbReference type="NCBI Taxonomy" id="45065"/>
    <lineage>
        <taxon>Bacteria</taxon>
        <taxon>Pseudomonadati</taxon>
        <taxon>Pseudomonadota</taxon>
        <taxon>Gammaproteobacteria</taxon>
        <taxon>Legionellales</taxon>
        <taxon>Legionellaceae</taxon>
        <taxon>Legionella</taxon>
    </lineage>
</organism>
<dbReference type="SUPFAM" id="SSF52343">
    <property type="entry name" value="Ferredoxin reductase-like, C-terminal NADP-linked domain"/>
    <property type="match status" value="1"/>
</dbReference>
<dbReference type="InterPro" id="IPR036010">
    <property type="entry name" value="2Fe-2S_ferredoxin-like_sf"/>
</dbReference>
<comment type="cofactor">
    <cofactor evidence="1">
        <name>[2Fe-2S] cluster</name>
        <dbReference type="ChEBI" id="CHEBI:190135"/>
    </cofactor>
</comment>
<name>A0A0W0U0E9_9GAMM</name>
<dbReference type="Proteomes" id="UP000054785">
    <property type="component" value="Unassembled WGS sequence"/>
</dbReference>
<dbReference type="PROSITE" id="PS51085">
    <property type="entry name" value="2FE2S_FER_2"/>
    <property type="match status" value="1"/>
</dbReference>
<dbReference type="PANTHER" id="PTHR47354">
    <property type="entry name" value="NADH OXIDOREDUCTASE HCR"/>
    <property type="match status" value="1"/>
</dbReference>
<dbReference type="STRING" id="45065.Lgee_0824"/>
<dbReference type="PANTHER" id="PTHR47354:SF5">
    <property type="entry name" value="PROTEIN RFBI"/>
    <property type="match status" value="1"/>
</dbReference>
<evidence type="ECO:0000313" key="3">
    <source>
        <dbReference type="Proteomes" id="UP000054785"/>
    </source>
</evidence>
<dbReference type="PROSITE" id="PS51384">
    <property type="entry name" value="FAD_FR"/>
    <property type="match status" value="1"/>
</dbReference>
<dbReference type="InterPro" id="IPR012675">
    <property type="entry name" value="Beta-grasp_dom_sf"/>
</dbReference>
<proteinExistence type="predicted"/>
<sequence length="319" mass="35135">MTELHYNNRALEIMPGESVLDCLLRHDVNYPHACRSGICQACLIKAGDSPIAPEWQEGLPETLKSQGYFLACQAKPQHMMHLKDVDAAECEQEAMITGLYPLTHNVICMKLLTGQLERWIPGQYLTLTNPNGISRSYSIANIPSEDGCIELHIKLTEDGRMSQWLRATATVDTTVTIRGPFGKCYYLNPDNAAFDMLLIGTGTGLAPLLAIVKMALHERHTGKITLIHGGLQDGDIYYAQALLALASLHENFSYFPCVLKSEGLYPEADIFDKAASCLSSDIKNTHAYVCGPKATTQRLKTRLFLAGVPSANLFSDAFL</sequence>
<accession>A0A0W0U0E9</accession>
<dbReference type="EMBL" id="LNYC01000027">
    <property type="protein sequence ID" value="KTD01555.1"/>
    <property type="molecule type" value="Genomic_DNA"/>
</dbReference>
<comment type="caution">
    <text evidence="2">The sequence shown here is derived from an EMBL/GenBank/DDBJ whole genome shotgun (WGS) entry which is preliminary data.</text>
</comment>
<dbReference type="InterPro" id="IPR017938">
    <property type="entry name" value="Riboflavin_synthase-like_b-brl"/>
</dbReference>
<dbReference type="RefSeq" id="WP_028386739.1">
    <property type="nucleotide sequence ID" value="NZ_CAAAHN010000028.1"/>
</dbReference>
<dbReference type="InterPro" id="IPR001041">
    <property type="entry name" value="2Fe-2S_ferredoxin-type"/>
</dbReference>
<dbReference type="InterPro" id="IPR039261">
    <property type="entry name" value="FNR_nucleotide-bd"/>
</dbReference>
<dbReference type="InterPro" id="IPR001433">
    <property type="entry name" value="OxRdtase_FAD/NAD-bd"/>
</dbReference>
<dbReference type="Pfam" id="PF00111">
    <property type="entry name" value="Fer2"/>
    <property type="match status" value="1"/>
</dbReference>
<dbReference type="CDD" id="cd00207">
    <property type="entry name" value="fer2"/>
    <property type="match status" value="1"/>
</dbReference>
<dbReference type="PATRIC" id="fig|45065.4.peg.882"/>
<dbReference type="OrthoDB" id="9806195at2"/>
<dbReference type="Pfam" id="PF00175">
    <property type="entry name" value="NAD_binding_1"/>
    <property type="match status" value="1"/>
</dbReference>
<dbReference type="Gene3D" id="3.40.50.80">
    <property type="entry name" value="Nucleotide-binding domain of ferredoxin-NADP reductase (FNR) module"/>
    <property type="match status" value="1"/>
</dbReference>
<dbReference type="Gene3D" id="3.10.20.30">
    <property type="match status" value="1"/>
</dbReference>
<dbReference type="InterPro" id="IPR017927">
    <property type="entry name" value="FAD-bd_FR_type"/>
</dbReference>
<dbReference type="InterPro" id="IPR050415">
    <property type="entry name" value="MRET"/>
</dbReference>
<dbReference type="AlphaFoldDB" id="A0A0W0U0E9"/>
<reference evidence="2 3" key="1">
    <citation type="submission" date="2015-11" db="EMBL/GenBank/DDBJ databases">
        <title>Genomic analysis of 38 Legionella species identifies large and diverse effector repertoires.</title>
        <authorList>
            <person name="Burstein D."/>
            <person name="Amaro F."/>
            <person name="Zusman T."/>
            <person name="Lifshitz Z."/>
            <person name="Cohen O."/>
            <person name="Gilbert J.A."/>
            <person name="Pupko T."/>
            <person name="Shuman H.A."/>
            <person name="Segal G."/>
        </authorList>
    </citation>
    <scope>NUCLEOTIDE SEQUENCE [LARGE SCALE GENOMIC DNA]</scope>
    <source>
        <strain evidence="2 3">ATCC 49504</strain>
    </source>
</reference>
<dbReference type="PRINTS" id="PR00371">
    <property type="entry name" value="FPNCR"/>
</dbReference>